<dbReference type="STRING" id="869209.Tresu_2118"/>
<keyword evidence="4 5" id="KW-0067">ATP-binding</keyword>
<dbReference type="InterPro" id="IPR014746">
    <property type="entry name" value="Gln_synth/guanido_kin_cat_dom"/>
</dbReference>
<evidence type="ECO:0000256" key="3">
    <source>
        <dbReference type="ARBA" id="ARBA00022777"/>
    </source>
</evidence>
<dbReference type="AlphaFoldDB" id="F2NTJ8"/>
<dbReference type="GO" id="GO:0046314">
    <property type="term" value="P:phosphocreatine biosynthetic process"/>
    <property type="evidence" value="ECO:0007669"/>
    <property type="project" value="InterPro"/>
</dbReference>
<sequence>MMKKSKEDVSGAWYACAGLEQDIVVATRATLSRNLANFPFPDKLNDSESERIQSIVFDAFNFLKNAEDFQAISVCKLDGIGNKIMHERGILFDSKGKKTGLVLRNDGKISCTVNADDHLKISSFIPGLGIEAASNSVYEIDNELQKRIQFAASYEFGYLTYSVLNSGSGLSVVVKLHLPACSLLGSIDSIVKNISGDGFNLLACYGSGGGNALSGFGTKGTSLGGYYIVVPKSSAGGSEFDQIASIQCAVQNILKEERAARKTCKAQHITEISNYALRSLALAKSSFFISLREAIDIISGVKFGKDIGVFCGIEDSDLHALLYRVQEGHLEYVLDNGKFKFEKDIQDNRPRKIERLRALILQEAFENIEK</sequence>
<evidence type="ECO:0000313" key="7">
    <source>
        <dbReference type="EMBL" id="AEB14987.1"/>
    </source>
</evidence>
<evidence type="ECO:0000256" key="2">
    <source>
        <dbReference type="ARBA" id="ARBA00022741"/>
    </source>
</evidence>
<gene>
    <name evidence="7" type="ordered locus">Tresu_2118</name>
</gene>
<comment type="caution">
    <text evidence="5">Lacks conserved residue(s) required for the propagation of feature annotation.</text>
</comment>
<dbReference type="PROSITE" id="PS51510">
    <property type="entry name" value="PHOSPHAGEN_KINASE_C"/>
    <property type="match status" value="1"/>
</dbReference>
<feature type="binding site" evidence="5">
    <location>
        <begin position="202"/>
        <end position="207"/>
    </location>
    <ligand>
        <name>ATP</name>
        <dbReference type="ChEBI" id="CHEBI:30616"/>
    </ligand>
</feature>
<keyword evidence="1 5" id="KW-0808">Transferase</keyword>
<evidence type="ECO:0000256" key="1">
    <source>
        <dbReference type="ARBA" id="ARBA00022679"/>
    </source>
</evidence>
<organism evidence="7 8">
    <name type="scientific">Treponema succinifaciens (strain ATCC 33096 / DSM 2489 / 6091)</name>
    <dbReference type="NCBI Taxonomy" id="869209"/>
    <lineage>
        <taxon>Bacteria</taxon>
        <taxon>Pseudomonadati</taxon>
        <taxon>Spirochaetota</taxon>
        <taxon>Spirochaetia</taxon>
        <taxon>Spirochaetales</taxon>
        <taxon>Treponemataceae</taxon>
        <taxon>Treponema</taxon>
    </lineage>
</organism>
<dbReference type="Gene3D" id="3.30.590.10">
    <property type="entry name" value="Glutamine synthetase/guanido kinase, catalytic domain"/>
    <property type="match status" value="1"/>
</dbReference>
<accession>F2NTJ8</accession>
<dbReference type="HOGENOM" id="CLU_066591_0_0_12"/>
<reference evidence="7 8" key="1">
    <citation type="journal article" date="2011" name="Stand. Genomic Sci.">
        <title>Complete genome sequence of Treponema succinifaciens type strain (6091).</title>
        <authorList>
            <person name="Han C."/>
            <person name="Gronow S."/>
            <person name="Teshima H."/>
            <person name="Lapidus A."/>
            <person name="Nolan M."/>
            <person name="Lucas S."/>
            <person name="Hammon N."/>
            <person name="Deshpande S."/>
            <person name="Cheng J.F."/>
            <person name="Zeytun A."/>
            <person name="Tapia R."/>
            <person name="Goodwin L."/>
            <person name="Pitluck S."/>
            <person name="Liolios K."/>
            <person name="Pagani I."/>
            <person name="Ivanova N."/>
            <person name="Mavromatis K."/>
            <person name="Mikhailova N."/>
            <person name="Huntemann M."/>
            <person name="Pati A."/>
            <person name="Chen A."/>
            <person name="Palaniappan K."/>
            <person name="Land M."/>
            <person name="Hauser L."/>
            <person name="Brambilla E.M."/>
            <person name="Rohde M."/>
            <person name="Goker M."/>
            <person name="Woyke T."/>
            <person name="Bristow J."/>
            <person name="Eisen J.A."/>
            <person name="Markowitz V."/>
            <person name="Hugenholtz P."/>
            <person name="Kyrpides N.C."/>
            <person name="Klenk H.P."/>
            <person name="Detter J.C."/>
        </authorList>
    </citation>
    <scope>NUCLEOTIDE SEQUENCE [LARGE SCALE GENOMIC DNA]</scope>
    <source>
        <strain evidence="8">ATCC 33096 / DSM 2489 / 6091</strain>
    </source>
</reference>
<dbReference type="InterPro" id="IPR022414">
    <property type="entry name" value="ATP-guanido_PTrfase_cat"/>
</dbReference>
<dbReference type="PANTHER" id="PTHR11547">
    <property type="entry name" value="ARGININE OR CREATINE KINASE"/>
    <property type="match status" value="1"/>
</dbReference>
<keyword evidence="8" id="KW-1185">Reference proteome</keyword>
<dbReference type="RefSeq" id="WP_013702240.1">
    <property type="nucleotide sequence ID" value="NC_015385.1"/>
</dbReference>
<dbReference type="GeneID" id="302999240"/>
<dbReference type="KEGG" id="tsu:Tresu_2118"/>
<proteinExistence type="inferred from homology"/>
<protein>
    <submittedName>
        <fullName evidence="7">ATP:guanido phosphotransferase, catalytic domain protein</fullName>
    </submittedName>
</protein>
<feature type="binding site" evidence="5">
    <location>
        <begin position="171"/>
        <end position="175"/>
    </location>
    <ligand>
        <name>ATP</name>
        <dbReference type="ChEBI" id="CHEBI:30616"/>
    </ligand>
</feature>
<dbReference type="GO" id="GO:0005615">
    <property type="term" value="C:extracellular space"/>
    <property type="evidence" value="ECO:0007669"/>
    <property type="project" value="TreeGrafter"/>
</dbReference>
<dbReference type="PANTHER" id="PTHR11547:SF38">
    <property type="entry name" value="ARGININE KINASE 1-RELATED"/>
    <property type="match status" value="1"/>
</dbReference>
<evidence type="ECO:0000256" key="5">
    <source>
        <dbReference type="PROSITE-ProRule" id="PRU00843"/>
    </source>
</evidence>
<dbReference type="OrthoDB" id="9791353at2"/>
<dbReference type="GO" id="GO:0005524">
    <property type="term" value="F:ATP binding"/>
    <property type="evidence" value="ECO:0007669"/>
    <property type="project" value="UniProtKB-UniRule"/>
</dbReference>
<dbReference type="SUPFAM" id="SSF55931">
    <property type="entry name" value="Glutamine synthetase/guanido kinase"/>
    <property type="match status" value="1"/>
</dbReference>
<feature type="binding site" evidence="5">
    <location>
        <begin position="26"/>
        <end position="30"/>
    </location>
    <ligand>
        <name>ATP</name>
        <dbReference type="ChEBI" id="CHEBI:30616"/>
    </ligand>
</feature>
<dbReference type="GO" id="GO:0004111">
    <property type="term" value="F:creatine kinase activity"/>
    <property type="evidence" value="ECO:0007669"/>
    <property type="project" value="InterPro"/>
</dbReference>
<comment type="similarity">
    <text evidence="5">Belongs to the ATP:guanido phosphotransferase family.</text>
</comment>
<dbReference type="eggNOG" id="COG3869">
    <property type="taxonomic scope" value="Bacteria"/>
</dbReference>
<evidence type="ECO:0000259" key="6">
    <source>
        <dbReference type="PROSITE" id="PS51510"/>
    </source>
</evidence>
<dbReference type="InterPro" id="IPR000749">
    <property type="entry name" value="ATP-guanido_PTrfase"/>
</dbReference>
<dbReference type="Pfam" id="PF00217">
    <property type="entry name" value="ATP-gua_Ptrans"/>
    <property type="match status" value="1"/>
</dbReference>
<evidence type="ECO:0000256" key="4">
    <source>
        <dbReference type="ARBA" id="ARBA00022840"/>
    </source>
</evidence>
<keyword evidence="2 5" id="KW-0547">Nucleotide-binding</keyword>
<name>F2NTJ8_TRES6</name>
<dbReference type="EMBL" id="CP002631">
    <property type="protein sequence ID" value="AEB14987.1"/>
    <property type="molecule type" value="Genomic_DNA"/>
</dbReference>
<evidence type="ECO:0000313" key="8">
    <source>
        <dbReference type="Proteomes" id="UP000006852"/>
    </source>
</evidence>
<keyword evidence="3 5" id="KW-0418">Kinase</keyword>
<dbReference type="Proteomes" id="UP000006852">
    <property type="component" value="Chromosome"/>
</dbReference>
<reference evidence="8" key="2">
    <citation type="submission" date="2011-04" db="EMBL/GenBank/DDBJ databases">
        <title>The complete genome of chromosome of Treponema succinifaciens DSM 2489.</title>
        <authorList>
            <person name="Lucas S."/>
            <person name="Copeland A."/>
            <person name="Lapidus A."/>
            <person name="Bruce D."/>
            <person name="Goodwin L."/>
            <person name="Pitluck S."/>
            <person name="Peters L."/>
            <person name="Kyrpides N."/>
            <person name="Mavromatis K."/>
            <person name="Ivanova N."/>
            <person name="Ovchinnikova G."/>
            <person name="Teshima H."/>
            <person name="Detter J.C."/>
            <person name="Tapia R."/>
            <person name="Han C."/>
            <person name="Land M."/>
            <person name="Hauser L."/>
            <person name="Markowitz V."/>
            <person name="Cheng J.-F."/>
            <person name="Hugenholtz P."/>
            <person name="Woyke T."/>
            <person name="Wu D."/>
            <person name="Gronow S."/>
            <person name="Wellnitz S."/>
            <person name="Brambilla E."/>
            <person name="Klenk H.-P."/>
            <person name="Eisen J.A."/>
        </authorList>
    </citation>
    <scope>NUCLEOTIDE SEQUENCE [LARGE SCALE GENOMIC DNA]</scope>
    <source>
        <strain evidence="8">ATCC 33096 / DSM 2489 / 6091</strain>
    </source>
</reference>
<feature type="domain" description="Phosphagen kinase C-terminal" evidence="6">
    <location>
        <begin position="23"/>
        <end position="260"/>
    </location>
</feature>